<organism evidence="1">
    <name type="scientific">Rhizophora mucronata</name>
    <name type="common">Asiatic mangrove</name>
    <dbReference type="NCBI Taxonomy" id="61149"/>
    <lineage>
        <taxon>Eukaryota</taxon>
        <taxon>Viridiplantae</taxon>
        <taxon>Streptophyta</taxon>
        <taxon>Embryophyta</taxon>
        <taxon>Tracheophyta</taxon>
        <taxon>Spermatophyta</taxon>
        <taxon>Magnoliopsida</taxon>
        <taxon>eudicotyledons</taxon>
        <taxon>Gunneridae</taxon>
        <taxon>Pentapetalae</taxon>
        <taxon>rosids</taxon>
        <taxon>fabids</taxon>
        <taxon>Malpighiales</taxon>
        <taxon>Rhizophoraceae</taxon>
        <taxon>Rhizophora</taxon>
    </lineage>
</organism>
<protein>
    <submittedName>
        <fullName evidence="1">Uncharacterized protein</fullName>
    </submittedName>
</protein>
<dbReference type="EMBL" id="GGEC01089991">
    <property type="protein sequence ID" value="MBX70475.1"/>
    <property type="molecule type" value="Transcribed_RNA"/>
</dbReference>
<proteinExistence type="predicted"/>
<dbReference type="AlphaFoldDB" id="A0A2P2QU46"/>
<sequence>MIDATTTLLYKKSADYWTSSNNARKHSRPKSSISTQILEHHFFAGLLWNICNHQWYPTMRFSWD</sequence>
<accession>A0A2P2QU46</accession>
<evidence type="ECO:0000313" key="1">
    <source>
        <dbReference type="EMBL" id="MBX70475.1"/>
    </source>
</evidence>
<reference evidence="1" key="1">
    <citation type="submission" date="2018-02" db="EMBL/GenBank/DDBJ databases">
        <title>Rhizophora mucronata_Transcriptome.</title>
        <authorList>
            <person name="Meera S.P."/>
            <person name="Sreeshan A."/>
            <person name="Augustine A."/>
        </authorList>
    </citation>
    <scope>NUCLEOTIDE SEQUENCE</scope>
    <source>
        <tissue evidence="1">Leaf</tissue>
    </source>
</reference>
<name>A0A2P2QU46_RHIMU</name>